<organism evidence="1 2">
    <name type="scientific">Populus deltoides</name>
    <name type="common">Eastern poplar</name>
    <name type="synonym">Eastern cottonwood</name>
    <dbReference type="NCBI Taxonomy" id="3696"/>
    <lineage>
        <taxon>Eukaryota</taxon>
        <taxon>Viridiplantae</taxon>
        <taxon>Streptophyta</taxon>
        <taxon>Embryophyta</taxon>
        <taxon>Tracheophyta</taxon>
        <taxon>Spermatophyta</taxon>
        <taxon>Magnoliopsida</taxon>
        <taxon>eudicotyledons</taxon>
        <taxon>Gunneridae</taxon>
        <taxon>Pentapetalae</taxon>
        <taxon>rosids</taxon>
        <taxon>fabids</taxon>
        <taxon>Malpighiales</taxon>
        <taxon>Salicaceae</taxon>
        <taxon>Saliceae</taxon>
        <taxon>Populus</taxon>
    </lineage>
</organism>
<dbReference type="AlphaFoldDB" id="A0A8T2YCD8"/>
<proteinExistence type="predicted"/>
<protein>
    <submittedName>
        <fullName evidence="1">Uncharacterized protein</fullName>
    </submittedName>
</protein>
<dbReference type="Proteomes" id="UP000807159">
    <property type="component" value="Chromosome 7"/>
</dbReference>
<gene>
    <name evidence="1" type="ORF">H0E87_014210</name>
</gene>
<accession>A0A8T2YCD8</accession>
<reference evidence="1" key="1">
    <citation type="journal article" date="2021" name="J. Hered.">
        <title>Genome Assembly of Salicaceae Populus deltoides (Eastern Cottonwood) I-69 Based on Nanopore Sequencing and Hi-C Technologies.</title>
        <authorList>
            <person name="Bai S."/>
            <person name="Wu H."/>
            <person name="Zhang J."/>
            <person name="Pan Z."/>
            <person name="Zhao W."/>
            <person name="Li Z."/>
            <person name="Tong C."/>
        </authorList>
    </citation>
    <scope>NUCLEOTIDE SEQUENCE</scope>
    <source>
        <tissue evidence="1">Leaf</tissue>
    </source>
</reference>
<name>A0A8T2YCD8_POPDE</name>
<sequence>MDNPAMPANPVVRPEVLETYGMWMIAERRGRRQNGKAVVTADNRKHVNGRNPEIAGAVTKPSITANGQINSSRYNVLSDIDFVSENTGADNVSIEGLQPRVRDFKKGKEVYGRVDVQGNHGHQGGPRNGKALVEARVNGRKILCKTALVLGNSKQKQDKCTGMNAKEASSSFVVPIAADHPIHNSLRDGTQEPERPDAVVWMEEETCSVGLDDGLVGENFIDEVRMAYVEECREVRIL</sequence>
<dbReference type="EMBL" id="JACEGQ020000007">
    <property type="protein sequence ID" value="KAH8502824.1"/>
    <property type="molecule type" value="Genomic_DNA"/>
</dbReference>
<comment type="caution">
    <text evidence="1">The sequence shown here is derived from an EMBL/GenBank/DDBJ whole genome shotgun (WGS) entry which is preliminary data.</text>
</comment>
<evidence type="ECO:0000313" key="1">
    <source>
        <dbReference type="EMBL" id="KAH8502824.1"/>
    </source>
</evidence>
<keyword evidence="2" id="KW-1185">Reference proteome</keyword>
<evidence type="ECO:0000313" key="2">
    <source>
        <dbReference type="Proteomes" id="UP000807159"/>
    </source>
</evidence>